<dbReference type="GeneID" id="37019679"/>
<dbReference type="OrthoDB" id="19923at2759"/>
<dbReference type="InParanoid" id="A0A316VB53"/>
<dbReference type="SMART" id="SM00324">
    <property type="entry name" value="RhoGAP"/>
    <property type="match status" value="1"/>
</dbReference>
<dbReference type="EMBL" id="KZ819605">
    <property type="protein sequence ID" value="PWN32785.1"/>
    <property type="molecule type" value="Genomic_DNA"/>
</dbReference>
<accession>A0A316VB53</accession>
<dbReference type="GO" id="GO:0007264">
    <property type="term" value="P:small GTPase-mediated signal transduction"/>
    <property type="evidence" value="ECO:0007669"/>
    <property type="project" value="TreeGrafter"/>
</dbReference>
<name>A0A316VB53_9BASI</name>
<dbReference type="GO" id="GO:0005096">
    <property type="term" value="F:GTPase activator activity"/>
    <property type="evidence" value="ECO:0007669"/>
    <property type="project" value="TreeGrafter"/>
</dbReference>
<dbReference type="PANTHER" id="PTHR45808:SF2">
    <property type="entry name" value="RHO GTPASE-ACTIVATING PROTEIN 68F"/>
    <property type="match status" value="1"/>
</dbReference>
<feature type="region of interest" description="Disordered" evidence="1">
    <location>
        <begin position="1"/>
        <end position="57"/>
    </location>
</feature>
<keyword evidence="4" id="KW-1185">Reference proteome</keyword>
<dbReference type="PANTHER" id="PTHR45808">
    <property type="entry name" value="RHO GTPASE-ACTIVATING PROTEIN 68F"/>
    <property type="match status" value="1"/>
</dbReference>
<evidence type="ECO:0000313" key="3">
    <source>
        <dbReference type="EMBL" id="PWN32785.1"/>
    </source>
</evidence>
<organism evidence="3 4">
    <name type="scientific">Meira miltonrushii</name>
    <dbReference type="NCBI Taxonomy" id="1280837"/>
    <lineage>
        <taxon>Eukaryota</taxon>
        <taxon>Fungi</taxon>
        <taxon>Dikarya</taxon>
        <taxon>Basidiomycota</taxon>
        <taxon>Ustilaginomycotina</taxon>
        <taxon>Exobasidiomycetes</taxon>
        <taxon>Exobasidiales</taxon>
        <taxon>Brachybasidiaceae</taxon>
        <taxon>Meira</taxon>
    </lineage>
</organism>
<dbReference type="Proteomes" id="UP000245771">
    <property type="component" value="Unassembled WGS sequence"/>
</dbReference>
<dbReference type="STRING" id="1280837.A0A316VB53"/>
<evidence type="ECO:0000313" key="4">
    <source>
        <dbReference type="Proteomes" id="UP000245771"/>
    </source>
</evidence>
<dbReference type="SUPFAM" id="SSF48350">
    <property type="entry name" value="GTPase activation domain, GAP"/>
    <property type="match status" value="1"/>
</dbReference>
<evidence type="ECO:0000256" key="1">
    <source>
        <dbReference type="SAM" id="MobiDB-lite"/>
    </source>
</evidence>
<dbReference type="PROSITE" id="PS50238">
    <property type="entry name" value="RHOGAP"/>
    <property type="match status" value="1"/>
</dbReference>
<dbReference type="CDD" id="cd00159">
    <property type="entry name" value="RhoGAP"/>
    <property type="match status" value="1"/>
</dbReference>
<dbReference type="GO" id="GO:0005737">
    <property type="term" value="C:cytoplasm"/>
    <property type="evidence" value="ECO:0007669"/>
    <property type="project" value="TreeGrafter"/>
</dbReference>
<dbReference type="InterPro" id="IPR008936">
    <property type="entry name" value="Rho_GTPase_activation_prot"/>
</dbReference>
<dbReference type="RefSeq" id="XP_025353087.1">
    <property type="nucleotide sequence ID" value="XM_025497898.1"/>
</dbReference>
<dbReference type="Gene3D" id="1.10.555.10">
    <property type="entry name" value="Rho GTPase activation protein"/>
    <property type="match status" value="1"/>
</dbReference>
<gene>
    <name evidence="3" type="ORF">FA14DRAFT_157482</name>
</gene>
<feature type="compositionally biased region" description="Polar residues" evidence="1">
    <location>
        <begin position="47"/>
        <end position="57"/>
    </location>
</feature>
<dbReference type="Pfam" id="PF00620">
    <property type="entry name" value="RhoGAP"/>
    <property type="match status" value="1"/>
</dbReference>
<sequence>MSFFAPWKAIGDAPTDPSSSSNQQSSSGPITAPGGWSSLLTWRPQRQGPTISASSSNEMFIDADTSQMNAFNDRYYTTRSPSSKTTKAKYNYDIGENDEGYENENEIAAYTARTRQKGGGGVTKLRAPIPFELDRTVVSRSKARSGTVSSTASSIASRDHSMTSWSPFAPSEEKIDMTEPNAKSNNSIHTPQLKGMDSADVSAELITRPTTNDEEDVETMSNFEGAIGDISLEAGALDSAFQTLTRIQRKDVAATVNAHNRISSLSSISPLLSTTSKTTLTGSPVSPPRRKSTFDHQTRKMSIGGWYTPNESPTQTNDSWMQWGTNKIKATMPRGIASALFAVVGDPDGRDEQGILRKSTTIDEDPNGAEFSDDEGPNEEYGKILVQDCVDVICEESNGLLSLEGIFRISPSKALLRSTKASYLKGQRPELAQLCKRDPHLPAALLKDYLRSLRPPIFPESMYEFISACPSDSKTRITYIRDELLSKLEPNRISLLKETFKCANMVSQHSSENRMDSSNLTVVLTPNLIHGQNILQDIALCSVGKIDQAEEEDGGDSEKKNSGTLGGIVKVCIENYDEIFKQDEQEEGHNQEQKGKDAE</sequence>
<evidence type="ECO:0000259" key="2">
    <source>
        <dbReference type="PROSITE" id="PS50238"/>
    </source>
</evidence>
<feature type="compositionally biased region" description="Low complexity" evidence="1">
    <location>
        <begin position="18"/>
        <end position="27"/>
    </location>
</feature>
<feature type="region of interest" description="Disordered" evidence="1">
    <location>
        <begin position="276"/>
        <end position="297"/>
    </location>
</feature>
<dbReference type="AlphaFoldDB" id="A0A316VB53"/>
<reference evidence="3 4" key="1">
    <citation type="journal article" date="2018" name="Mol. Biol. Evol.">
        <title>Broad Genomic Sampling Reveals a Smut Pathogenic Ancestry of the Fungal Clade Ustilaginomycotina.</title>
        <authorList>
            <person name="Kijpornyongpan T."/>
            <person name="Mondo S.J."/>
            <person name="Barry K."/>
            <person name="Sandor L."/>
            <person name="Lee J."/>
            <person name="Lipzen A."/>
            <person name="Pangilinan J."/>
            <person name="LaButti K."/>
            <person name="Hainaut M."/>
            <person name="Henrissat B."/>
            <person name="Grigoriev I.V."/>
            <person name="Spatafora J.W."/>
            <person name="Aime M.C."/>
        </authorList>
    </citation>
    <scope>NUCLEOTIDE SEQUENCE [LARGE SCALE GENOMIC DNA]</scope>
    <source>
        <strain evidence="3 4">MCA 3882</strain>
    </source>
</reference>
<feature type="domain" description="Rho-GAP" evidence="2">
    <location>
        <begin position="369"/>
        <end position="580"/>
    </location>
</feature>
<protein>
    <submittedName>
        <fullName evidence="3">Rho GTPase activation protein</fullName>
    </submittedName>
</protein>
<dbReference type="InterPro" id="IPR000198">
    <property type="entry name" value="RhoGAP_dom"/>
</dbReference>
<proteinExistence type="predicted"/>